<accession>A0A409YMN0</accession>
<proteinExistence type="predicted"/>
<evidence type="ECO:0000259" key="1">
    <source>
        <dbReference type="PROSITE" id="PS50006"/>
    </source>
</evidence>
<protein>
    <recommendedName>
        <fullName evidence="1">FHA domain-containing protein</fullName>
    </recommendedName>
</protein>
<dbReference type="Pfam" id="PF00498">
    <property type="entry name" value="FHA"/>
    <property type="match status" value="1"/>
</dbReference>
<dbReference type="CDD" id="cd00060">
    <property type="entry name" value="FHA"/>
    <property type="match status" value="1"/>
</dbReference>
<dbReference type="InParanoid" id="A0A409YMN0"/>
<dbReference type="SMART" id="SM00240">
    <property type="entry name" value="FHA"/>
    <property type="match status" value="1"/>
</dbReference>
<dbReference type="Gene3D" id="2.60.200.20">
    <property type="match status" value="1"/>
</dbReference>
<reference evidence="2 3" key="1">
    <citation type="journal article" date="2018" name="Evol. Lett.">
        <title>Horizontal gene cluster transfer increased hallucinogenic mushroom diversity.</title>
        <authorList>
            <person name="Reynolds H.T."/>
            <person name="Vijayakumar V."/>
            <person name="Gluck-Thaler E."/>
            <person name="Korotkin H.B."/>
            <person name="Matheny P.B."/>
            <person name="Slot J.C."/>
        </authorList>
    </citation>
    <scope>NUCLEOTIDE SEQUENCE [LARGE SCALE GENOMIC DNA]</scope>
    <source>
        <strain evidence="2 3">SRW20</strain>
    </source>
</reference>
<feature type="domain" description="FHA" evidence="1">
    <location>
        <begin position="70"/>
        <end position="102"/>
    </location>
</feature>
<organism evidence="2 3">
    <name type="scientific">Gymnopilus dilepis</name>
    <dbReference type="NCBI Taxonomy" id="231916"/>
    <lineage>
        <taxon>Eukaryota</taxon>
        <taxon>Fungi</taxon>
        <taxon>Dikarya</taxon>
        <taxon>Basidiomycota</taxon>
        <taxon>Agaricomycotina</taxon>
        <taxon>Agaricomycetes</taxon>
        <taxon>Agaricomycetidae</taxon>
        <taxon>Agaricales</taxon>
        <taxon>Agaricineae</taxon>
        <taxon>Hymenogastraceae</taxon>
        <taxon>Gymnopilus</taxon>
    </lineage>
</organism>
<dbReference type="SUPFAM" id="SSF49879">
    <property type="entry name" value="SMAD/FHA domain"/>
    <property type="match status" value="1"/>
</dbReference>
<gene>
    <name evidence="2" type="ORF">CVT26_004065</name>
</gene>
<keyword evidence="3" id="KW-1185">Reference proteome</keyword>
<evidence type="ECO:0000313" key="2">
    <source>
        <dbReference type="EMBL" id="PPR04275.1"/>
    </source>
</evidence>
<dbReference type="InterPro" id="IPR008984">
    <property type="entry name" value="SMAD_FHA_dom_sf"/>
</dbReference>
<name>A0A409YMN0_9AGAR</name>
<dbReference type="InterPro" id="IPR000253">
    <property type="entry name" value="FHA_dom"/>
</dbReference>
<dbReference type="PROSITE" id="PS50006">
    <property type="entry name" value="FHA_DOMAIN"/>
    <property type="match status" value="1"/>
</dbReference>
<sequence>MSAPTITLSPAAGSFPFQVKTIPLPSGTKVILGSTEVTTGHARHSTTSNGWFPPKQTEDSAIPSVSPLPLSPSHAEIWCDGGKVYIRDLESAFGTYVNGMRITKDTVLKAGDTISLGSRVERNSKTPAYITDFHLSPVIAKVSLSGLSL</sequence>
<dbReference type="AlphaFoldDB" id="A0A409YMN0"/>
<dbReference type="EMBL" id="NHYE01000644">
    <property type="protein sequence ID" value="PPR04275.1"/>
    <property type="molecule type" value="Genomic_DNA"/>
</dbReference>
<dbReference type="Proteomes" id="UP000284706">
    <property type="component" value="Unassembled WGS sequence"/>
</dbReference>
<comment type="caution">
    <text evidence="2">The sequence shown here is derived from an EMBL/GenBank/DDBJ whole genome shotgun (WGS) entry which is preliminary data.</text>
</comment>
<dbReference type="OrthoDB" id="687730at2759"/>
<evidence type="ECO:0000313" key="3">
    <source>
        <dbReference type="Proteomes" id="UP000284706"/>
    </source>
</evidence>
<dbReference type="STRING" id="231916.A0A409YMN0"/>